<organism evidence="2 3">
    <name type="scientific">Urochloa decumbens</name>
    <dbReference type="NCBI Taxonomy" id="240449"/>
    <lineage>
        <taxon>Eukaryota</taxon>
        <taxon>Viridiplantae</taxon>
        <taxon>Streptophyta</taxon>
        <taxon>Embryophyta</taxon>
        <taxon>Tracheophyta</taxon>
        <taxon>Spermatophyta</taxon>
        <taxon>Magnoliopsida</taxon>
        <taxon>Liliopsida</taxon>
        <taxon>Poales</taxon>
        <taxon>Poaceae</taxon>
        <taxon>PACMAD clade</taxon>
        <taxon>Panicoideae</taxon>
        <taxon>Panicodae</taxon>
        <taxon>Paniceae</taxon>
        <taxon>Melinidinae</taxon>
        <taxon>Urochloa</taxon>
    </lineage>
</organism>
<reference evidence="3" key="1">
    <citation type="submission" date="2024-06" db="EMBL/GenBank/DDBJ databases">
        <authorList>
            <person name="Ryan C."/>
        </authorList>
    </citation>
    <scope>NUCLEOTIDE SEQUENCE [LARGE SCALE GENOMIC DNA]</scope>
</reference>
<dbReference type="Proteomes" id="UP001497457">
    <property type="component" value="Chromosome 29rd"/>
</dbReference>
<dbReference type="PANTHER" id="PTHR36045">
    <property type="entry name" value="OS04G0558500 PROTEIN"/>
    <property type="match status" value="1"/>
</dbReference>
<protein>
    <submittedName>
        <fullName evidence="2">Uncharacterized protein</fullName>
    </submittedName>
</protein>
<sequence length="147" mass="16433">MAGGSHAPAPPNHRKRKVPAGAAEDEADAEAQELRREVEELEEGLADLDHRVFEHLRGTATRLPDAVVARLAALRPPARLEFPTASTSSAEEDQEQLEKLNILKSKIKANIADLPKVLEKMKECVTRYEKSENLSVNIHPVFRRKRL</sequence>
<dbReference type="PANTHER" id="PTHR36045:SF2">
    <property type="entry name" value="OS04G0558500 PROTEIN"/>
    <property type="match status" value="1"/>
</dbReference>
<name>A0ABC9C6R2_9POAL</name>
<dbReference type="AlphaFoldDB" id="A0ABC9C6R2"/>
<evidence type="ECO:0000313" key="3">
    <source>
        <dbReference type="Proteomes" id="UP001497457"/>
    </source>
</evidence>
<keyword evidence="3" id="KW-1185">Reference proteome</keyword>
<accession>A0ABC9C6R2</accession>
<dbReference type="EMBL" id="OZ075139">
    <property type="protein sequence ID" value="CAL5015490.1"/>
    <property type="molecule type" value="Genomic_DNA"/>
</dbReference>
<evidence type="ECO:0000256" key="1">
    <source>
        <dbReference type="SAM" id="MobiDB-lite"/>
    </source>
</evidence>
<proteinExistence type="predicted"/>
<feature type="region of interest" description="Disordered" evidence="1">
    <location>
        <begin position="1"/>
        <end position="41"/>
    </location>
</feature>
<evidence type="ECO:0000313" key="2">
    <source>
        <dbReference type="EMBL" id="CAL5015490.1"/>
    </source>
</evidence>
<gene>
    <name evidence="2" type="ORF">URODEC1_LOCUS72608</name>
</gene>
<reference evidence="2 3" key="2">
    <citation type="submission" date="2024-10" db="EMBL/GenBank/DDBJ databases">
        <authorList>
            <person name="Ryan C."/>
        </authorList>
    </citation>
    <scope>NUCLEOTIDE SEQUENCE [LARGE SCALE GENOMIC DNA]</scope>
</reference>